<evidence type="ECO:0000313" key="2">
    <source>
        <dbReference type="Proteomes" id="UP000003416"/>
    </source>
</evidence>
<dbReference type="AlphaFoldDB" id="F3PWB6"/>
<sequence>MEEIIVPIIIHKHRGVLCVMNNSLWGIREKGAVDKPRFLKFAQKCAYCW</sequence>
<dbReference type="EMBL" id="AFBN01000095">
    <property type="protein sequence ID" value="EGF52464.1"/>
    <property type="molecule type" value="Genomic_DNA"/>
</dbReference>
<reference evidence="1 2" key="1">
    <citation type="submission" date="2011-02" db="EMBL/GenBank/DDBJ databases">
        <authorList>
            <person name="Weinstock G."/>
            <person name="Sodergren E."/>
            <person name="Clifton S."/>
            <person name="Fulton L."/>
            <person name="Fulton B."/>
            <person name="Courtney L."/>
            <person name="Fronick C."/>
            <person name="Harrison M."/>
            <person name="Strong C."/>
            <person name="Farmer C."/>
            <person name="Delahaunty K."/>
            <person name="Markovic C."/>
            <person name="Hall O."/>
            <person name="Minx P."/>
            <person name="Tomlinson C."/>
            <person name="Mitreva M."/>
            <person name="Hou S."/>
            <person name="Chen J."/>
            <person name="Wollam A."/>
            <person name="Pepin K.H."/>
            <person name="Johnson M."/>
            <person name="Bhonagiri V."/>
            <person name="Zhang X."/>
            <person name="Suruliraj S."/>
            <person name="Warren W."/>
            <person name="Chinwalla A."/>
            <person name="Mardis E.R."/>
            <person name="Wilson R.K."/>
        </authorList>
    </citation>
    <scope>NUCLEOTIDE SEQUENCE [LARGE SCALE GENOMIC DNA]</scope>
    <source>
        <strain evidence="1 2">YIT 12057</strain>
    </source>
</reference>
<protein>
    <submittedName>
        <fullName evidence="1">Conserved domain protein</fullName>
    </submittedName>
</protein>
<evidence type="ECO:0000313" key="1">
    <source>
        <dbReference type="EMBL" id="EGF52464.1"/>
    </source>
</evidence>
<organism evidence="1 2">
    <name type="scientific">Bacteroides fluxus YIT 12057</name>
    <dbReference type="NCBI Taxonomy" id="763034"/>
    <lineage>
        <taxon>Bacteria</taxon>
        <taxon>Pseudomonadati</taxon>
        <taxon>Bacteroidota</taxon>
        <taxon>Bacteroidia</taxon>
        <taxon>Bacteroidales</taxon>
        <taxon>Bacteroidaceae</taxon>
        <taxon>Bacteroides</taxon>
    </lineage>
</organism>
<proteinExistence type="predicted"/>
<comment type="caution">
    <text evidence="1">The sequence shown here is derived from an EMBL/GenBank/DDBJ whole genome shotgun (WGS) entry which is preliminary data.</text>
</comment>
<dbReference type="Proteomes" id="UP000003416">
    <property type="component" value="Unassembled WGS sequence"/>
</dbReference>
<name>F3PWB6_9BACE</name>
<gene>
    <name evidence="1" type="ORF">HMPREF9446_03050</name>
</gene>
<dbReference type="HOGENOM" id="CLU_3132265_0_0_10"/>
<keyword evidence="2" id="KW-1185">Reference proteome</keyword>
<accession>F3PWB6</accession>